<dbReference type="Proteomes" id="UP000011922">
    <property type="component" value="Unassembled WGS sequence"/>
</dbReference>
<dbReference type="AlphaFoldDB" id="M5Q2J6"/>
<dbReference type="EMBL" id="AOSV01000018">
    <property type="protein sequence ID" value="EMG37473.1"/>
    <property type="molecule type" value="Genomic_DNA"/>
</dbReference>
<keyword evidence="1" id="KW-0812">Transmembrane</keyword>
<proteinExistence type="predicted"/>
<reference evidence="2 3" key="1">
    <citation type="journal article" date="2013" name="Genome Announc.">
        <title>Draft Genome Sequence for Desulfovibrio africanus Strain PCS.</title>
        <authorList>
            <person name="Brown S.D."/>
            <person name="Utturkar S.M."/>
            <person name="Arkin A.P."/>
            <person name="Deutschbauer A.M."/>
            <person name="Elias D.A."/>
            <person name="Hazen T.C."/>
            <person name="Chakraborty R."/>
        </authorList>
    </citation>
    <scope>NUCLEOTIDE SEQUENCE [LARGE SCALE GENOMIC DNA]</scope>
    <source>
        <strain evidence="2 3">PCS</strain>
    </source>
</reference>
<name>M5Q2J6_DESAF</name>
<feature type="transmembrane region" description="Helical" evidence="1">
    <location>
        <begin position="229"/>
        <end position="247"/>
    </location>
</feature>
<feature type="transmembrane region" description="Helical" evidence="1">
    <location>
        <begin position="155"/>
        <end position="178"/>
    </location>
</feature>
<protein>
    <submittedName>
        <fullName evidence="2">Uncharacterized protein</fullName>
    </submittedName>
</protein>
<evidence type="ECO:0000313" key="2">
    <source>
        <dbReference type="EMBL" id="EMG37473.1"/>
    </source>
</evidence>
<dbReference type="PATRIC" id="fig|1262666.3.peg.1786"/>
<evidence type="ECO:0000256" key="1">
    <source>
        <dbReference type="SAM" id="Phobius"/>
    </source>
</evidence>
<sequence length="277" mass="31702">MRLFVAVALGLLMLCGSGCSYEKILNEFVSNDELAFSEHYFDKFREKNFEEIVKPLNSNLIVEDLHSQLAQMAQFFPADDPMKVEVVDWAITYKDGNKQVGITLQYEFKTSWLLANINFERAKDDSFIVNGVHVRPAQGSLAEIYKTKVYQNNQIYYLAILVYIAIPIFILITVVYCLRAPIKKRKWIWVVFILVGFGQISINLHSGLVNINPLGVYLFGVAFMSPTKYGPWILIMTIPLGAILFWVRRTAMIERNDPRFGKLPEEADSQDRAGLTE</sequence>
<feature type="transmembrane region" description="Helical" evidence="1">
    <location>
        <begin position="187"/>
        <end position="209"/>
    </location>
</feature>
<dbReference type="OrthoDB" id="6706344at2"/>
<gene>
    <name evidence="2" type="ORF">PCS_01764</name>
</gene>
<keyword evidence="1" id="KW-1133">Transmembrane helix</keyword>
<accession>M5Q2J6</accession>
<comment type="caution">
    <text evidence="2">The sequence shown here is derived from an EMBL/GenBank/DDBJ whole genome shotgun (WGS) entry which is preliminary data.</text>
</comment>
<evidence type="ECO:0000313" key="3">
    <source>
        <dbReference type="Proteomes" id="UP000011922"/>
    </source>
</evidence>
<keyword evidence="1" id="KW-0472">Membrane</keyword>
<organism evidence="2 3">
    <name type="scientific">Desulfocurvibacter africanus PCS</name>
    <dbReference type="NCBI Taxonomy" id="1262666"/>
    <lineage>
        <taxon>Bacteria</taxon>
        <taxon>Pseudomonadati</taxon>
        <taxon>Thermodesulfobacteriota</taxon>
        <taxon>Desulfovibrionia</taxon>
        <taxon>Desulfovibrionales</taxon>
        <taxon>Desulfovibrionaceae</taxon>
        <taxon>Desulfocurvibacter</taxon>
    </lineage>
</organism>